<dbReference type="EMBL" id="BRYB01000082">
    <property type="protein sequence ID" value="GMI22354.1"/>
    <property type="molecule type" value="Genomic_DNA"/>
</dbReference>
<protein>
    <recommendedName>
        <fullName evidence="3">Histone-lysine N-methyltransferase, H3 lysine-79 specific</fullName>
    </recommendedName>
</protein>
<evidence type="ECO:0000313" key="1">
    <source>
        <dbReference type="EMBL" id="GMI22354.1"/>
    </source>
</evidence>
<name>A0ABQ6M9W2_9STRA</name>
<evidence type="ECO:0008006" key="3">
    <source>
        <dbReference type="Google" id="ProtNLM"/>
    </source>
</evidence>
<keyword evidence="2" id="KW-1185">Reference proteome</keyword>
<dbReference type="Gene3D" id="3.40.50.150">
    <property type="entry name" value="Vaccinia Virus protein VP39"/>
    <property type="match status" value="1"/>
</dbReference>
<accession>A0ABQ6M9W2</accession>
<dbReference type="Proteomes" id="UP001165060">
    <property type="component" value="Unassembled WGS sequence"/>
</dbReference>
<gene>
    <name evidence="1" type="ORF">TeGR_g5288</name>
</gene>
<organism evidence="1 2">
    <name type="scientific">Tetraparma gracilis</name>
    <dbReference type="NCBI Taxonomy" id="2962635"/>
    <lineage>
        <taxon>Eukaryota</taxon>
        <taxon>Sar</taxon>
        <taxon>Stramenopiles</taxon>
        <taxon>Ochrophyta</taxon>
        <taxon>Bolidophyceae</taxon>
        <taxon>Parmales</taxon>
        <taxon>Triparmaceae</taxon>
        <taxon>Tetraparma</taxon>
    </lineage>
</organism>
<dbReference type="SUPFAM" id="SSF53335">
    <property type="entry name" value="S-adenosyl-L-methionine-dependent methyltransferases"/>
    <property type="match status" value="1"/>
</dbReference>
<evidence type="ECO:0000313" key="2">
    <source>
        <dbReference type="Proteomes" id="UP001165060"/>
    </source>
</evidence>
<proteinExistence type="predicted"/>
<sequence length="252" mass="26712">MSGFQPSLASASFSSLTSTTSSSSSGTPTPANPLQTFDSVFSSAASASLESAHDVSRSARSEVEGNKATAGYGEFRADTLMSIIELIKEKRYGLSASASPCTDTVIDLGSGSGRGLFAACLAHPFKTATGLEYMPALHASALANLALFTGHSSPPPAPTNFIFSLSDITKLPSWRLTPSPTLLLCHATLFDNDLFACVQLVAEECDPGTLFVVVSKELRTGYRTGIETLHSERMEMTWGTGTVYIQRRVLPD</sequence>
<reference evidence="1 2" key="1">
    <citation type="journal article" date="2023" name="Commun. Biol.">
        <title>Genome analysis of Parmales, the sister group of diatoms, reveals the evolutionary specialization of diatoms from phago-mixotrophs to photoautotrophs.</title>
        <authorList>
            <person name="Ban H."/>
            <person name="Sato S."/>
            <person name="Yoshikawa S."/>
            <person name="Yamada K."/>
            <person name="Nakamura Y."/>
            <person name="Ichinomiya M."/>
            <person name="Sato N."/>
            <person name="Blanc-Mathieu R."/>
            <person name="Endo H."/>
            <person name="Kuwata A."/>
            <person name="Ogata H."/>
        </authorList>
    </citation>
    <scope>NUCLEOTIDE SEQUENCE [LARGE SCALE GENOMIC DNA]</scope>
</reference>
<comment type="caution">
    <text evidence="1">The sequence shown here is derived from an EMBL/GenBank/DDBJ whole genome shotgun (WGS) entry which is preliminary data.</text>
</comment>
<dbReference type="InterPro" id="IPR029063">
    <property type="entry name" value="SAM-dependent_MTases_sf"/>
</dbReference>